<dbReference type="OrthoDB" id="7341345at2"/>
<organism evidence="1 2">
    <name type="scientific">Methyloceanibacter superfactus</name>
    <dbReference type="NCBI Taxonomy" id="1774969"/>
    <lineage>
        <taxon>Bacteria</taxon>
        <taxon>Pseudomonadati</taxon>
        <taxon>Pseudomonadota</taxon>
        <taxon>Alphaproteobacteria</taxon>
        <taxon>Hyphomicrobiales</taxon>
        <taxon>Hyphomicrobiaceae</taxon>
        <taxon>Methyloceanibacter</taxon>
    </lineage>
</organism>
<dbReference type="RefSeq" id="WP_069442460.1">
    <property type="nucleotide sequence ID" value="NZ_LPWF01000030.1"/>
</dbReference>
<keyword evidence="2" id="KW-1185">Reference proteome</keyword>
<name>A0A1E3VSA5_9HYPH</name>
<sequence length="182" mass="19794">MSTKQADIIAKITDFKVRAESVSKLLPLAERREAEAAQAIRQFDTLLEGKYVTSVRYEEALRANYEATRERVTLLTQGNVLKEELTSLDRARDDADDALSKLQAIYADGLVHSPVNGSIGSTIPSVGTVYRPGDPILSIYSGEPMCSSTCRAAISSRSAPAWRCASPTGARSPTAWSPRSCR</sequence>
<dbReference type="Proteomes" id="UP000094472">
    <property type="component" value="Unassembled WGS sequence"/>
</dbReference>
<dbReference type="AlphaFoldDB" id="A0A1E3VSA5"/>
<protein>
    <recommendedName>
        <fullName evidence="3">RND efflux pump membrane fusion protein barrel-sandwich domain-containing protein</fullName>
    </recommendedName>
</protein>
<comment type="caution">
    <text evidence="1">The sequence shown here is derived from an EMBL/GenBank/DDBJ whole genome shotgun (WGS) entry which is preliminary data.</text>
</comment>
<evidence type="ECO:0008006" key="3">
    <source>
        <dbReference type="Google" id="ProtNLM"/>
    </source>
</evidence>
<dbReference type="STRING" id="1774969.AUC69_15455"/>
<evidence type="ECO:0000313" key="1">
    <source>
        <dbReference type="EMBL" id="ODR96161.1"/>
    </source>
</evidence>
<proteinExistence type="predicted"/>
<gene>
    <name evidence="1" type="ORF">AUC69_15455</name>
</gene>
<accession>A0A1E3VSA5</accession>
<dbReference type="EMBL" id="LPWF01000030">
    <property type="protein sequence ID" value="ODR96161.1"/>
    <property type="molecule type" value="Genomic_DNA"/>
</dbReference>
<reference evidence="1 2" key="1">
    <citation type="journal article" date="2016" name="Environ. Microbiol.">
        <title>New Methyloceanibacter diversity from North Sea sediments includes methanotroph containing solely the soluble methane monooxygenase.</title>
        <authorList>
            <person name="Vekeman B."/>
            <person name="Kerckhof F.M."/>
            <person name="Cremers G."/>
            <person name="de Vos P."/>
            <person name="Vandamme P."/>
            <person name="Boon N."/>
            <person name="Op den Camp H.J."/>
            <person name="Heylen K."/>
        </authorList>
    </citation>
    <scope>NUCLEOTIDE SEQUENCE [LARGE SCALE GENOMIC DNA]</scope>
    <source>
        <strain evidence="1 2">R-67175</strain>
    </source>
</reference>
<evidence type="ECO:0000313" key="2">
    <source>
        <dbReference type="Proteomes" id="UP000094472"/>
    </source>
</evidence>